<organism evidence="13 14">
    <name type="scientific">Anatilimnocola aggregata</name>
    <dbReference type="NCBI Taxonomy" id="2528021"/>
    <lineage>
        <taxon>Bacteria</taxon>
        <taxon>Pseudomonadati</taxon>
        <taxon>Planctomycetota</taxon>
        <taxon>Planctomycetia</taxon>
        <taxon>Pirellulales</taxon>
        <taxon>Pirellulaceae</taxon>
        <taxon>Anatilimnocola</taxon>
    </lineage>
</organism>
<dbReference type="Gene3D" id="1.20.1530.20">
    <property type="match status" value="1"/>
</dbReference>
<dbReference type="Proteomes" id="UP000315017">
    <property type="component" value="Chromosome"/>
</dbReference>
<feature type="transmembrane region" description="Helical" evidence="11">
    <location>
        <begin position="300"/>
        <end position="321"/>
    </location>
</feature>
<dbReference type="GO" id="GO:0016020">
    <property type="term" value="C:membrane"/>
    <property type="evidence" value="ECO:0007669"/>
    <property type="project" value="UniProtKB-SubCell"/>
</dbReference>
<evidence type="ECO:0000313" key="13">
    <source>
        <dbReference type="EMBL" id="QDU25334.1"/>
    </source>
</evidence>
<evidence type="ECO:0000256" key="1">
    <source>
        <dbReference type="ARBA" id="ARBA00004141"/>
    </source>
</evidence>
<feature type="transmembrane region" description="Helical" evidence="11">
    <location>
        <begin position="117"/>
        <end position="140"/>
    </location>
</feature>
<evidence type="ECO:0000256" key="8">
    <source>
        <dbReference type="ARBA" id="ARBA00023136"/>
    </source>
</evidence>
<dbReference type="EMBL" id="CP036274">
    <property type="protein sequence ID" value="QDU25334.1"/>
    <property type="molecule type" value="Genomic_DNA"/>
</dbReference>
<keyword evidence="2" id="KW-0813">Transport</keyword>
<dbReference type="RefSeq" id="WP_202921507.1">
    <property type="nucleotide sequence ID" value="NZ_CP036274.1"/>
</dbReference>
<dbReference type="InterPro" id="IPR006153">
    <property type="entry name" value="Cation/H_exchanger_TM"/>
</dbReference>
<dbReference type="GO" id="GO:0015297">
    <property type="term" value="F:antiporter activity"/>
    <property type="evidence" value="ECO:0007669"/>
    <property type="project" value="UniProtKB-KW"/>
</dbReference>
<evidence type="ECO:0000256" key="11">
    <source>
        <dbReference type="SAM" id="Phobius"/>
    </source>
</evidence>
<keyword evidence="9" id="KW-0739">Sodium transport</keyword>
<accession>A0A517Y512</accession>
<comment type="subcellular location">
    <subcellularLocation>
        <location evidence="1">Membrane</location>
        <topology evidence="1">Multi-pass membrane protein</topology>
    </subcellularLocation>
</comment>
<keyword evidence="3" id="KW-0050">Antiport</keyword>
<feature type="transmembrane region" description="Helical" evidence="11">
    <location>
        <begin position="191"/>
        <end position="210"/>
    </location>
</feature>
<feature type="transmembrane region" description="Helical" evidence="11">
    <location>
        <begin position="84"/>
        <end position="105"/>
    </location>
</feature>
<dbReference type="GO" id="GO:0006814">
    <property type="term" value="P:sodium ion transport"/>
    <property type="evidence" value="ECO:0007669"/>
    <property type="project" value="UniProtKB-KW"/>
</dbReference>
<dbReference type="PANTHER" id="PTHR43562">
    <property type="entry name" value="NAPA-TYPE SODIUM/HYDROGEN ANTIPORTER"/>
    <property type="match status" value="1"/>
</dbReference>
<reference evidence="13 14" key="1">
    <citation type="submission" date="2019-02" db="EMBL/GenBank/DDBJ databases">
        <title>Deep-cultivation of Planctomycetes and their phenomic and genomic characterization uncovers novel biology.</title>
        <authorList>
            <person name="Wiegand S."/>
            <person name="Jogler M."/>
            <person name="Boedeker C."/>
            <person name="Pinto D."/>
            <person name="Vollmers J."/>
            <person name="Rivas-Marin E."/>
            <person name="Kohn T."/>
            <person name="Peeters S.H."/>
            <person name="Heuer A."/>
            <person name="Rast P."/>
            <person name="Oberbeckmann S."/>
            <person name="Bunk B."/>
            <person name="Jeske O."/>
            <person name="Meyerdierks A."/>
            <person name="Storesund J.E."/>
            <person name="Kallscheuer N."/>
            <person name="Luecker S."/>
            <person name="Lage O.M."/>
            <person name="Pohl T."/>
            <person name="Merkel B.J."/>
            <person name="Hornburger P."/>
            <person name="Mueller R.-W."/>
            <person name="Bruemmer F."/>
            <person name="Labrenz M."/>
            <person name="Spormann A.M."/>
            <person name="Op den Camp H."/>
            <person name="Overmann J."/>
            <person name="Amann R."/>
            <person name="Jetten M.S.M."/>
            <person name="Mascher T."/>
            <person name="Medema M.H."/>
            <person name="Devos D.P."/>
            <person name="Kaster A.-K."/>
            <person name="Ovreas L."/>
            <person name="Rohde M."/>
            <person name="Galperin M.Y."/>
            <person name="Jogler C."/>
        </authorList>
    </citation>
    <scope>NUCLEOTIDE SEQUENCE [LARGE SCALE GENOMIC DNA]</scope>
    <source>
        <strain evidence="13 14">ETA_A8</strain>
    </source>
</reference>
<evidence type="ECO:0000256" key="6">
    <source>
        <dbReference type="ARBA" id="ARBA00023053"/>
    </source>
</evidence>
<gene>
    <name evidence="13" type="primary">nhaS3_1</name>
    <name evidence="13" type="ORF">ETAA8_03990</name>
</gene>
<keyword evidence="7" id="KW-0406">Ion transport</keyword>
<feature type="transmembrane region" description="Helical" evidence="11">
    <location>
        <begin position="34"/>
        <end position="53"/>
    </location>
</feature>
<keyword evidence="5 11" id="KW-1133">Transmembrane helix</keyword>
<keyword evidence="8 11" id="KW-0472">Membrane</keyword>
<dbReference type="GO" id="GO:1902600">
    <property type="term" value="P:proton transmembrane transport"/>
    <property type="evidence" value="ECO:0007669"/>
    <property type="project" value="InterPro"/>
</dbReference>
<feature type="transmembrane region" description="Helical" evidence="11">
    <location>
        <begin position="269"/>
        <end position="288"/>
    </location>
</feature>
<keyword evidence="4 11" id="KW-0812">Transmembrane</keyword>
<evidence type="ECO:0000256" key="3">
    <source>
        <dbReference type="ARBA" id="ARBA00022449"/>
    </source>
</evidence>
<feature type="transmembrane region" description="Helical" evidence="11">
    <location>
        <begin position="333"/>
        <end position="356"/>
    </location>
</feature>
<dbReference type="PANTHER" id="PTHR43562:SF3">
    <property type="entry name" value="SODIUM ION_PROTON EXCHANGER (EUROFUNG)"/>
    <property type="match status" value="1"/>
</dbReference>
<dbReference type="AlphaFoldDB" id="A0A517Y512"/>
<evidence type="ECO:0000256" key="4">
    <source>
        <dbReference type="ARBA" id="ARBA00022692"/>
    </source>
</evidence>
<evidence type="ECO:0000256" key="2">
    <source>
        <dbReference type="ARBA" id="ARBA00022448"/>
    </source>
</evidence>
<dbReference type="Pfam" id="PF00999">
    <property type="entry name" value="Na_H_Exchanger"/>
    <property type="match status" value="1"/>
</dbReference>
<proteinExistence type="predicted"/>
<dbReference type="InterPro" id="IPR038770">
    <property type="entry name" value="Na+/solute_symporter_sf"/>
</dbReference>
<protein>
    <submittedName>
        <fullName evidence="13">High-affinity Na(+)/H(+) antiporter NhaS3</fullName>
    </submittedName>
</protein>
<sequence>MDHHHLVHFLGLLAIILVGAKIGGALAQRIGQPAVLGELLAGVVLGSSLLGLVDAKDEIITLLKEVGVIILLFEIGLETDLKKLLKVGGASVAVALAGVILPFSLGYAVCWAMELDYLVSLFVGAALTATSVGITARVLSDLGRLQDPEGQVILGAAILDDVIGLVILAVVTGMAGGAEVTALGVAQTTGIAFGFLVVTLLLGLWIVPWLDRILQVFRMPGSPTIIALVVALGLAWLADQVGSALIIGAFAAGLFQRELPMHEEIEKGVASLGHFFVPIFFVAVGAAVDVRTFNPLDPAAHPILLLGGLLVVAAIIGKFAAGFAPFWFKGNKAIIGVGMIPRGEVGLIFAGMGLSSGIFDRGLFSAVALMVMVTTFIAPVWLKWLAVPKKPQRSDSEGIEDLVAGPREED</sequence>
<feature type="transmembrane region" description="Helical" evidence="11">
    <location>
        <begin position="362"/>
        <end position="382"/>
    </location>
</feature>
<evidence type="ECO:0000256" key="9">
    <source>
        <dbReference type="ARBA" id="ARBA00023201"/>
    </source>
</evidence>
<dbReference type="KEGG" id="aagg:ETAA8_03990"/>
<evidence type="ECO:0000256" key="7">
    <source>
        <dbReference type="ARBA" id="ARBA00023065"/>
    </source>
</evidence>
<evidence type="ECO:0000256" key="10">
    <source>
        <dbReference type="SAM" id="MobiDB-lite"/>
    </source>
</evidence>
<feature type="transmembrane region" description="Helical" evidence="11">
    <location>
        <begin position="6"/>
        <end position="27"/>
    </location>
</feature>
<evidence type="ECO:0000313" key="14">
    <source>
        <dbReference type="Proteomes" id="UP000315017"/>
    </source>
</evidence>
<keyword evidence="6" id="KW-0915">Sodium</keyword>
<keyword evidence="14" id="KW-1185">Reference proteome</keyword>
<feature type="region of interest" description="Disordered" evidence="10">
    <location>
        <begin position="391"/>
        <end position="410"/>
    </location>
</feature>
<evidence type="ECO:0000256" key="5">
    <source>
        <dbReference type="ARBA" id="ARBA00022989"/>
    </source>
</evidence>
<name>A0A517Y512_9BACT</name>
<feature type="domain" description="Cation/H+ exchanger transmembrane" evidence="12">
    <location>
        <begin position="20"/>
        <end position="386"/>
    </location>
</feature>
<evidence type="ECO:0000259" key="12">
    <source>
        <dbReference type="Pfam" id="PF00999"/>
    </source>
</evidence>